<dbReference type="EMBL" id="ML976691">
    <property type="protein sequence ID" value="KAF1971837.1"/>
    <property type="molecule type" value="Genomic_DNA"/>
</dbReference>
<organism evidence="2 3">
    <name type="scientific">Bimuria novae-zelandiae CBS 107.79</name>
    <dbReference type="NCBI Taxonomy" id="1447943"/>
    <lineage>
        <taxon>Eukaryota</taxon>
        <taxon>Fungi</taxon>
        <taxon>Dikarya</taxon>
        <taxon>Ascomycota</taxon>
        <taxon>Pezizomycotina</taxon>
        <taxon>Dothideomycetes</taxon>
        <taxon>Pleosporomycetidae</taxon>
        <taxon>Pleosporales</taxon>
        <taxon>Massarineae</taxon>
        <taxon>Didymosphaeriaceae</taxon>
        <taxon>Bimuria</taxon>
    </lineage>
</organism>
<sequence length="661" mass="73490">MDGKDTQDLPVVYIHIYPLFYSIASVSPTLSVIRAFEVWTQIARKGNSKRMWHFEIIESAPRKFWGTLSLFLGVEGQVFVLQVVASTLLSLAIAYSLQNVVHQKVGGTFNIEWEWEKIKLSLYISWLACSITEMVDSMVHKSNESEVVGVWKTSAIATLLYGLPENMQSAIVENKNKRSGLDFYRVRQAGSSTIEKLQVTVNEVKVSWTPKEGWRFSGDGSPPAAQNPEVPFNMRIKRRDHSDHTHIAEDDGTSVSSSDKSSVFSAALSSLSSTAANVSVANGYEILLAALEGNEKLDSLDSLYFRAIEDLAIGPEKLQHLLKRVIEQFAVHLKGEASDQLEHLGAQLLAQKATLLSKTVVNSKGLKLGARKPGRFEFQCLTVDREEQDSGAEIRKPNIHKLMTSILKILLCFAGLSPTAWISRAAVESWLYATEVEMCILQKPARQSTLPQHSVNAATTVSRQAEQTPRLLHLIMRIHSSNLGKMLQQNCIDTINTDRKLFLFLRQLYSKSRGSFRRFLSLRAVKGIHFTKLNLFAGGSVEARHHAKCCQDLCTCIPDHSLVEPSDKAEYRCNPAGPLRSGPPILPDILGHFFSSPGCILYHDTSILNRLPKRICGELQGSVGEAAEGWSLYFEEGWNSDGITTLVFVIFLVGSLLFGVL</sequence>
<gene>
    <name evidence="2" type="ORF">BU23DRAFT_645778</name>
</gene>
<evidence type="ECO:0000256" key="1">
    <source>
        <dbReference type="SAM" id="Phobius"/>
    </source>
</evidence>
<dbReference type="AlphaFoldDB" id="A0A6A5VF17"/>
<feature type="transmembrane region" description="Helical" evidence="1">
    <location>
        <begin position="642"/>
        <end position="660"/>
    </location>
</feature>
<name>A0A6A5VF17_9PLEO</name>
<accession>A0A6A5VF17</accession>
<keyword evidence="1" id="KW-0472">Membrane</keyword>
<keyword evidence="3" id="KW-1185">Reference proteome</keyword>
<dbReference type="Proteomes" id="UP000800036">
    <property type="component" value="Unassembled WGS sequence"/>
</dbReference>
<keyword evidence="1" id="KW-0812">Transmembrane</keyword>
<evidence type="ECO:0000313" key="3">
    <source>
        <dbReference type="Proteomes" id="UP000800036"/>
    </source>
</evidence>
<reference evidence="2" key="1">
    <citation type="journal article" date="2020" name="Stud. Mycol.">
        <title>101 Dothideomycetes genomes: a test case for predicting lifestyles and emergence of pathogens.</title>
        <authorList>
            <person name="Haridas S."/>
            <person name="Albert R."/>
            <person name="Binder M."/>
            <person name="Bloem J."/>
            <person name="Labutti K."/>
            <person name="Salamov A."/>
            <person name="Andreopoulos B."/>
            <person name="Baker S."/>
            <person name="Barry K."/>
            <person name="Bills G."/>
            <person name="Bluhm B."/>
            <person name="Cannon C."/>
            <person name="Castanera R."/>
            <person name="Culley D."/>
            <person name="Daum C."/>
            <person name="Ezra D."/>
            <person name="Gonzalez J."/>
            <person name="Henrissat B."/>
            <person name="Kuo A."/>
            <person name="Liang C."/>
            <person name="Lipzen A."/>
            <person name="Lutzoni F."/>
            <person name="Magnuson J."/>
            <person name="Mondo S."/>
            <person name="Nolan M."/>
            <person name="Ohm R."/>
            <person name="Pangilinan J."/>
            <person name="Park H.-J."/>
            <person name="Ramirez L."/>
            <person name="Alfaro M."/>
            <person name="Sun H."/>
            <person name="Tritt A."/>
            <person name="Yoshinaga Y."/>
            <person name="Zwiers L.-H."/>
            <person name="Turgeon B."/>
            <person name="Goodwin S."/>
            <person name="Spatafora J."/>
            <person name="Crous P."/>
            <person name="Grigoriev I."/>
        </authorList>
    </citation>
    <scope>NUCLEOTIDE SEQUENCE</scope>
    <source>
        <strain evidence="2">CBS 107.79</strain>
    </source>
</reference>
<proteinExistence type="predicted"/>
<dbReference type="OrthoDB" id="5355526at2759"/>
<evidence type="ECO:0000313" key="2">
    <source>
        <dbReference type="EMBL" id="KAF1971837.1"/>
    </source>
</evidence>
<protein>
    <submittedName>
        <fullName evidence="2">Uncharacterized protein</fullName>
    </submittedName>
</protein>
<keyword evidence="1" id="KW-1133">Transmembrane helix</keyword>